<dbReference type="AlphaFoldDB" id="A0A2I2KZ05"/>
<evidence type="ECO:0000313" key="3">
    <source>
        <dbReference type="Proteomes" id="UP000234331"/>
    </source>
</evidence>
<reference evidence="2 3" key="1">
    <citation type="submission" date="2017-06" db="EMBL/GenBank/DDBJ databases">
        <authorList>
            <person name="Kim H.J."/>
            <person name="Triplett B.A."/>
        </authorList>
    </citation>
    <scope>NUCLEOTIDE SEQUENCE [LARGE SCALE GENOMIC DNA]</scope>
    <source>
        <strain evidence="2">FRACA_ARgP5</strain>
    </source>
</reference>
<gene>
    <name evidence="2" type="ORF">FRACA_5550001</name>
</gene>
<evidence type="ECO:0000256" key="1">
    <source>
        <dbReference type="SAM" id="MobiDB-lite"/>
    </source>
</evidence>
<dbReference type="Proteomes" id="UP000234331">
    <property type="component" value="Unassembled WGS sequence"/>
</dbReference>
<name>A0A2I2KZ05_9ACTN</name>
<protein>
    <submittedName>
        <fullName evidence="2">Uncharacterized protein</fullName>
    </submittedName>
</protein>
<accession>A0A2I2KZ05</accession>
<feature type="region of interest" description="Disordered" evidence="1">
    <location>
        <begin position="44"/>
        <end position="81"/>
    </location>
</feature>
<dbReference type="EMBL" id="FZMO01000507">
    <property type="protein sequence ID" value="SNQ50880.1"/>
    <property type="molecule type" value="Genomic_DNA"/>
</dbReference>
<sequence>MAGRARGRASARVDEDDLAVEITAAVPSELGPLGLWRRVLQLEPAGGPRGAGGRRGAPHAGTGHRGAGRVGSVTNGHGRRT</sequence>
<organism evidence="2 3">
    <name type="scientific">Frankia canadensis</name>
    <dbReference type="NCBI Taxonomy" id="1836972"/>
    <lineage>
        <taxon>Bacteria</taxon>
        <taxon>Bacillati</taxon>
        <taxon>Actinomycetota</taxon>
        <taxon>Actinomycetes</taxon>
        <taxon>Frankiales</taxon>
        <taxon>Frankiaceae</taxon>
        <taxon>Frankia</taxon>
    </lineage>
</organism>
<proteinExistence type="predicted"/>
<keyword evidence="3" id="KW-1185">Reference proteome</keyword>
<evidence type="ECO:0000313" key="2">
    <source>
        <dbReference type="EMBL" id="SNQ50880.1"/>
    </source>
</evidence>